<evidence type="ECO:0000259" key="3">
    <source>
        <dbReference type="PROSITE" id="PS50837"/>
    </source>
</evidence>
<dbReference type="PANTHER" id="PTHR10039">
    <property type="entry name" value="AMELOGENIN"/>
    <property type="match status" value="1"/>
</dbReference>
<dbReference type="Gene3D" id="3.40.50.300">
    <property type="entry name" value="P-loop containing nucleotide triphosphate hydrolases"/>
    <property type="match status" value="1"/>
</dbReference>
<feature type="coiled-coil region" evidence="2">
    <location>
        <begin position="72"/>
        <end position="99"/>
    </location>
</feature>
<evidence type="ECO:0000256" key="1">
    <source>
        <dbReference type="ARBA" id="ARBA00022737"/>
    </source>
</evidence>
<dbReference type="PROSITE" id="PS50837">
    <property type="entry name" value="NACHT"/>
    <property type="match status" value="1"/>
</dbReference>
<dbReference type="Pfam" id="PF25053">
    <property type="entry name" value="DUF7791"/>
    <property type="match status" value="1"/>
</dbReference>
<sequence>MATGLEALGAASAVLQVISFASDVVIACKKIYDGKPTSEVCLERHSKQMSDAVGRLETRCEAMANVHSKFGNQKLQDIAKECKKAAEDLEREAQSITSLHVKGSILKAVHATFRVSSHQKKIQRLELSLSRYRQILETELMSHLCSRSDAISLQQEDSFQNLAADVQRLIVQLAQGQTRIKDLIKEESGLVRDIIMRETARTEGAINAYTATQALTFKTAAEAQARCDAFLKSLKFPQMKERYNAIMDSGDATFERVFASYDNPRTIRWGHKSSDDDIKEIDRSWALFVAWLQSDASLFYIRGKPGSGKSTLVKFIVDNNKTERLVKHWSPDILIISHYFWKIGVSEQNSIKGLLYSLLYQRLQSNQQLIHDTLDHFRHLLSHTEYHDWSLKDLDSVLHYVSNLDARHTCIFIDGIDEIRNQDGFSKLLQSIEKILSLPKTKLCISTRPEPQVVRWLHMKKASGILLEDLTKPDMRLFVREKLQSLPSSHIISTETSRTLSMILADKAQGVFLWLYLATQSLIAGIENDDSDDLLVARMYELPRELEDLYTDMWQRFNENNSVYREIAARYFYYALQQWRIFYGTSKNNGNGHVGGLDGPTLFQVACAEDMETQEILLSDSGTIDSEETQRLCDRAKASINIRCAGLLQVKSWEFSKDKSDIRNAVFSKVVFIHRTAYDFLMDTETGQTILGSNLLSIPAVHTRLLKGLICHAVAHDLEWGLTVDMGTIFNEIIKLSEGWGSEGLQAAFNLLHIMQPFYDKQRIRSLFAPRIAHLPFLCHFMGYDQFDDFIISSVAKEKSIDLATNVLRESWIPKSVYPDKDHRVPSSRVVEALISLGADPHKYGSNQRLSRDMIPFVSKGTAFTNLLMRFISSTEQRLQSINSVDGWVLADDPSCETLKTAISMAKTCQNLDSTVLLVGGFFESGDMIALPIWRLNFLPMTSTRCVLLEANLQFLLLHLLSKHRGDLAKTILRGSQTQELLPRLRNPSVKLRLALTIHLGLHPSGRDFFNDIKCHRIPLESSVFSPASTRYQLEAVLESDYEKLRATKEGETDLDIVTKVAQDRNAEEVGFEAAILALAVEELGFCTFEESDTKPTAWDLKGDRKRFAYPLTMKQLEMTVSRQ</sequence>
<dbReference type="EMBL" id="ONZP01000817">
    <property type="protein sequence ID" value="SPJ91037.1"/>
    <property type="molecule type" value="Genomic_DNA"/>
</dbReference>
<protein>
    <submittedName>
        <fullName evidence="4">Related to small s protein</fullName>
    </submittedName>
</protein>
<dbReference type="InterPro" id="IPR007111">
    <property type="entry name" value="NACHT_NTPase"/>
</dbReference>
<keyword evidence="2" id="KW-0175">Coiled coil</keyword>
<organism evidence="4 5">
    <name type="scientific">Fusarium torulosum</name>
    <dbReference type="NCBI Taxonomy" id="33205"/>
    <lineage>
        <taxon>Eukaryota</taxon>
        <taxon>Fungi</taxon>
        <taxon>Dikarya</taxon>
        <taxon>Ascomycota</taxon>
        <taxon>Pezizomycotina</taxon>
        <taxon>Sordariomycetes</taxon>
        <taxon>Hypocreomycetidae</taxon>
        <taxon>Hypocreales</taxon>
        <taxon>Nectriaceae</taxon>
        <taxon>Fusarium</taxon>
    </lineage>
</organism>
<dbReference type="PANTHER" id="PTHR10039:SF5">
    <property type="entry name" value="NACHT DOMAIN-CONTAINING PROTEIN"/>
    <property type="match status" value="1"/>
</dbReference>
<keyword evidence="5" id="KW-1185">Reference proteome</keyword>
<gene>
    <name evidence="4" type="ORF">FTOL_13439</name>
</gene>
<dbReference type="InterPro" id="IPR056693">
    <property type="entry name" value="DUF7791"/>
</dbReference>
<dbReference type="Pfam" id="PF24883">
    <property type="entry name" value="NPHP3_N"/>
    <property type="match status" value="1"/>
</dbReference>
<evidence type="ECO:0000313" key="4">
    <source>
        <dbReference type="EMBL" id="SPJ91037.1"/>
    </source>
</evidence>
<reference evidence="4" key="1">
    <citation type="submission" date="2018-03" db="EMBL/GenBank/DDBJ databases">
        <authorList>
            <person name="Guldener U."/>
        </authorList>
    </citation>
    <scope>NUCLEOTIDE SEQUENCE</scope>
</reference>
<dbReference type="AlphaFoldDB" id="A0AAE8SPX3"/>
<accession>A0AAE8SPX3</accession>
<dbReference type="InterPro" id="IPR027417">
    <property type="entry name" value="P-loop_NTPase"/>
</dbReference>
<dbReference type="Proteomes" id="UP001187734">
    <property type="component" value="Unassembled WGS sequence"/>
</dbReference>
<keyword evidence="1" id="KW-0677">Repeat</keyword>
<name>A0AAE8SPX3_9HYPO</name>
<dbReference type="SUPFAM" id="SSF52540">
    <property type="entry name" value="P-loop containing nucleoside triphosphate hydrolases"/>
    <property type="match status" value="1"/>
</dbReference>
<feature type="domain" description="NACHT" evidence="3">
    <location>
        <begin position="297"/>
        <end position="449"/>
    </location>
</feature>
<proteinExistence type="predicted"/>
<evidence type="ECO:0000313" key="5">
    <source>
        <dbReference type="Proteomes" id="UP001187734"/>
    </source>
</evidence>
<evidence type="ECO:0000256" key="2">
    <source>
        <dbReference type="SAM" id="Coils"/>
    </source>
</evidence>
<comment type="caution">
    <text evidence="4">The sequence shown here is derived from an EMBL/GenBank/DDBJ whole genome shotgun (WGS) entry which is preliminary data.</text>
</comment>
<dbReference type="InterPro" id="IPR056884">
    <property type="entry name" value="NPHP3-like_N"/>
</dbReference>